<comment type="caution">
    <text evidence="1">The sequence shown here is derived from an EMBL/GenBank/DDBJ whole genome shotgun (WGS) entry which is preliminary data.</text>
</comment>
<name>A0A8J2R9A2_9NEOP</name>
<dbReference type="AlphaFoldDB" id="A0A8J2R9A2"/>
<protein>
    <submittedName>
        <fullName evidence="1">(African queen) hypothetical protein</fullName>
    </submittedName>
</protein>
<accession>A0A8J2R9A2</accession>
<evidence type="ECO:0000313" key="1">
    <source>
        <dbReference type="EMBL" id="CAG9585414.1"/>
    </source>
</evidence>
<proteinExistence type="predicted"/>
<evidence type="ECO:0000313" key="2">
    <source>
        <dbReference type="Proteomes" id="UP000789524"/>
    </source>
</evidence>
<reference evidence="1" key="1">
    <citation type="submission" date="2021-09" db="EMBL/GenBank/DDBJ databases">
        <authorList>
            <person name="Martin H S."/>
        </authorList>
    </citation>
    <scope>NUCLEOTIDE SEQUENCE</scope>
</reference>
<keyword evidence="2" id="KW-1185">Reference proteome</keyword>
<organism evidence="1 2">
    <name type="scientific">Danaus chrysippus</name>
    <name type="common">African queen</name>
    <dbReference type="NCBI Taxonomy" id="151541"/>
    <lineage>
        <taxon>Eukaryota</taxon>
        <taxon>Metazoa</taxon>
        <taxon>Ecdysozoa</taxon>
        <taxon>Arthropoda</taxon>
        <taxon>Hexapoda</taxon>
        <taxon>Insecta</taxon>
        <taxon>Pterygota</taxon>
        <taxon>Neoptera</taxon>
        <taxon>Endopterygota</taxon>
        <taxon>Lepidoptera</taxon>
        <taxon>Glossata</taxon>
        <taxon>Ditrysia</taxon>
        <taxon>Papilionoidea</taxon>
        <taxon>Nymphalidae</taxon>
        <taxon>Danainae</taxon>
        <taxon>Danaini</taxon>
        <taxon>Danaina</taxon>
        <taxon>Danaus</taxon>
        <taxon>Anosia</taxon>
    </lineage>
</organism>
<dbReference type="EMBL" id="CAKASE010000083">
    <property type="protein sequence ID" value="CAG9585414.1"/>
    <property type="molecule type" value="Genomic_DNA"/>
</dbReference>
<sequence>METAATTFTLANNKCCATTGRNHNSLRVPTTTTYLVSGVGHAGSTPAQPRQVKVAPLPSPLSHPLLQWRLSASPTYLCTRLFLQLGHGGYYDNCETLLQLQIRKRMMAFVVQ</sequence>
<dbReference type="Proteomes" id="UP000789524">
    <property type="component" value="Unassembled WGS sequence"/>
</dbReference>
<gene>
    <name evidence="1" type="ORF">DCHRY22_LOCUS15829</name>
</gene>